<accession>A0A7J7FUK6</accession>
<feature type="compositionally biased region" description="Acidic residues" evidence="1">
    <location>
        <begin position="24"/>
        <end position="38"/>
    </location>
</feature>
<reference evidence="2 3" key="2">
    <citation type="submission" date="2020-07" db="EMBL/GenBank/DDBJ databases">
        <title>Genome assembly of wild tea tree DASZ reveals pedigree and selection history of tea varieties.</title>
        <authorList>
            <person name="Zhang W."/>
        </authorList>
    </citation>
    <scope>NUCLEOTIDE SEQUENCE [LARGE SCALE GENOMIC DNA]</scope>
    <source>
        <strain evidence="3">cv. G240</strain>
        <tissue evidence="2">Leaf</tissue>
    </source>
</reference>
<keyword evidence="3" id="KW-1185">Reference proteome</keyword>
<protein>
    <submittedName>
        <fullName evidence="2">Uncharacterized protein</fullName>
    </submittedName>
</protein>
<evidence type="ECO:0000313" key="2">
    <source>
        <dbReference type="EMBL" id="KAF5930604.1"/>
    </source>
</evidence>
<reference evidence="3" key="1">
    <citation type="journal article" date="2020" name="Nat. Commun.">
        <title>Genome assembly of wild tea tree DASZ reveals pedigree and selection history of tea varieties.</title>
        <authorList>
            <person name="Zhang W."/>
            <person name="Zhang Y."/>
            <person name="Qiu H."/>
            <person name="Guo Y."/>
            <person name="Wan H."/>
            <person name="Zhang X."/>
            <person name="Scossa F."/>
            <person name="Alseekh S."/>
            <person name="Zhang Q."/>
            <person name="Wang P."/>
            <person name="Xu L."/>
            <person name="Schmidt M.H."/>
            <person name="Jia X."/>
            <person name="Li D."/>
            <person name="Zhu A."/>
            <person name="Guo F."/>
            <person name="Chen W."/>
            <person name="Ni D."/>
            <person name="Usadel B."/>
            <person name="Fernie A.R."/>
            <person name="Wen W."/>
        </authorList>
    </citation>
    <scope>NUCLEOTIDE SEQUENCE [LARGE SCALE GENOMIC DNA]</scope>
    <source>
        <strain evidence="3">cv. G240</strain>
    </source>
</reference>
<sequence>MSPTTGCRSLKKCFSQDKIVPGEEGGEGEGEGEEEDGVGAEVDMETTKKMMDIQTGAKVVGVAMMDIQTGVKVGIQTRAKAVVVAMMGIQIGAKVGVAEIGGTVVSAGYERGRGGGAEEAMDAAMDRWAGVQGVMAIRHNDWGLVCFALAECLPWLSGYHILKSGLEVLKLWLYVL</sequence>
<evidence type="ECO:0000313" key="3">
    <source>
        <dbReference type="Proteomes" id="UP000593564"/>
    </source>
</evidence>
<proteinExistence type="predicted"/>
<comment type="caution">
    <text evidence="2">The sequence shown here is derived from an EMBL/GenBank/DDBJ whole genome shotgun (WGS) entry which is preliminary data.</text>
</comment>
<dbReference type="EMBL" id="JACBKZ010000015">
    <property type="protein sequence ID" value="KAF5930604.1"/>
    <property type="molecule type" value="Genomic_DNA"/>
</dbReference>
<name>A0A7J7FUK6_CAMSI</name>
<gene>
    <name evidence="2" type="ORF">HYC85_031477</name>
</gene>
<dbReference type="Proteomes" id="UP000593564">
    <property type="component" value="Unassembled WGS sequence"/>
</dbReference>
<evidence type="ECO:0000256" key="1">
    <source>
        <dbReference type="SAM" id="MobiDB-lite"/>
    </source>
</evidence>
<organism evidence="2 3">
    <name type="scientific">Camellia sinensis</name>
    <name type="common">Tea plant</name>
    <name type="synonym">Thea sinensis</name>
    <dbReference type="NCBI Taxonomy" id="4442"/>
    <lineage>
        <taxon>Eukaryota</taxon>
        <taxon>Viridiplantae</taxon>
        <taxon>Streptophyta</taxon>
        <taxon>Embryophyta</taxon>
        <taxon>Tracheophyta</taxon>
        <taxon>Spermatophyta</taxon>
        <taxon>Magnoliopsida</taxon>
        <taxon>eudicotyledons</taxon>
        <taxon>Gunneridae</taxon>
        <taxon>Pentapetalae</taxon>
        <taxon>asterids</taxon>
        <taxon>Ericales</taxon>
        <taxon>Theaceae</taxon>
        <taxon>Camellia</taxon>
    </lineage>
</organism>
<feature type="region of interest" description="Disordered" evidence="1">
    <location>
        <begin position="18"/>
        <end position="38"/>
    </location>
</feature>
<dbReference type="AlphaFoldDB" id="A0A7J7FUK6"/>